<dbReference type="InterPro" id="IPR036691">
    <property type="entry name" value="Endo/exonu/phosph_ase_sf"/>
</dbReference>
<evidence type="ECO:0000313" key="3">
    <source>
        <dbReference type="Proteomes" id="UP000824005"/>
    </source>
</evidence>
<sequence>MKLISYNLRNHHAATDLVPLAEEHSPDALCLQEADTKRIPLRIGELELMHATAQSRLGLAVYLRTGRFQPQTLQITSLRKSFHDRVMKPGEDRLVMVRALDRKYDRDVVVASFHAAPLTSPNSLRRHQIRTAFTAMHEIGPGLPSMMAGDFNYPLFQSGLKRHIDTHGFEMNRSVKGTYSRYRVLRGNYDFALSRGFGVHEVVALPQGKSDHLPILVQTSLQHAAIEGKTAELDERVTLLPS</sequence>
<dbReference type="Gene3D" id="3.60.10.10">
    <property type="entry name" value="Endonuclease/exonuclease/phosphatase"/>
    <property type="match status" value="1"/>
</dbReference>
<reference evidence="2" key="2">
    <citation type="submission" date="2021-04" db="EMBL/GenBank/DDBJ databases">
        <authorList>
            <person name="Gilroy R."/>
        </authorList>
    </citation>
    <scope>NUCLEOTIDE SEQUENCE</scope>
    <source>
        <strain evidence="2">ChiGjej1B1-98</strain>
    </source>
</reference>
<comment type="caution">
    <text evidence="2">The sequence shown here is derived from an EMBL/GenBank/DDBJ whole genome shotgun (WGS) entry which is preliminary data.</text>
</comment>
<dbReference type="Proteomes" id="UP000824005">
    <property type="component" value="Unassembled WGS sequence"/>
</dbReference>
<feature type="domain" description="Endonuclease/exonuclease/phosphatase" evidence="1">
    <location>
        <begin position="5"/>
        <end position="212"/>
    </location>
</feature>
<name>A0A9D1YS86_9MICO</name>
<dbReference type="SUPFAM" id="SSF56219">
    <property type="entry name" value="DNase I-like"/>
    <property type="match status" value="1"/>
</dbReference>
<protein>
    <submittedName>
        <fullName evidence="2">Endonuclease/exonuclease/phosphatase family protein</fullName>
    </submittedName>
</protein>
<evidence type="ECO:0000313" key="2">
    <source>
        <dbReference type="EMBL" id="HIY64854.1"/>
    </source>
</evidence>
<keyword evidence="2" id="KW-0255">Endonuclease</keyword>
<reference evidence="2" key="1">
    <citation type="journal article" date="2021" name="PeerJ">
        <title>Extensive microbial diversity within the chicken gut microbiome revealed by metagenomics and culture.</title>
        <authorList>
            <person name="Gilroy R."/>
            <person name="Ravi A."/>
            <person name="Getino M."/>
            <person name="Pursley I."/>
            <person name="Horton D.L."/>
            <person name="Alikhan N.F."/>
            <person name="Baker D."/>
            <person name="Gharbi K."/>
            <person name="Hall N."/>
            <person name="Watson M."/>
            <person name="Adriaenssens E.M."/>
            <person name="Foster-Nyarko E."/>
            <person name="Jarju S."/>
            <person name="Secka A."/>
            <person name="Antonio M."/>
            <person name="Oren A."/>
            <person name="Chaudhuri R.R."/>
            <person name="La Ragione R."/>
            <person name="Hildebrand F."/>
            <person name="Pallen M.J."/>
        </authorList>
    </citation>
    <scope>NUCLEOTIDE SEQUENCE</scope>
    <source>
        <strain evidence="2">ChiGjej1B1-98</strain>
    </source>
</reference>
<dbReference type="AlphaFoldDB" id="A0A9D1YS86"/>
<gene>
    <name evidence="2" type="ORF">H9830_01080</name>
</gene>
<evidence type="ECO:0000259" key="1">
    <source>
        <dbReference type="Pfam" id="PF03372"/>
    </source>
</evidence>
<dbReference type="GO" id="GO:0004519">
    <property type="term" value="F:endonuclease activity"/>
    <property type="evidence" value="ECO:0007669"/>
    <property type="project" value="UniProtKB-KW"/>
</dbReference>
<accession>A0A9D1YS86</accession>
<organism evidence="2 3">
    <name type="scientific">Candidatus Agrococcus pullicola</name>
    <dbReference type="NCBI Taxonomy" id="2838429"/>
    <lineage>
        <taxon>Bacteria</taxon>
        <taxon>Bacillati</taxon>
        <taxon>Actinomycetota</taxon>
        <taxon>Actinomycetes</taxon>
        <taxon>Micrococcales</taxon>
        <taxon>Microbacteriaceae</taxon>
        <taxon>Agrococcus</taxon>
    </lineage>
</organism>
<dbReference type="Pfam" id="PF03372">
    <property type="entry name" value="Exo_endo_phos"/>
    <property type="match status" value="1"/>
</dbReference>
<keyword evidence="2" id="KW-0378">Hydrolase</keyword>
<dbReference type="EMBL" id="DXDC01000029">
    <property type="protein sequence ID" value="HIY64854.1"/>
    <property type="molecule type" value="Genomic_DNA"/>
</dbReference>
<dbReference type="InterPro" id="IPR005135">
    <property type="entry name" value="Endo/exonuclease/phosphatase"/>
</dbReference>
<keyword evidence="2" id="KW-0540">Nuclease</keyword>
<proteinExistence type="predicted"/>